<reference evidence="2" key="1">
    <citation type="submission" date="2021-01" db="EMBL/GenBank/DDBJ databases">
        <authorList>
            <person name="Corre E."/>
            <person name="Pelletier E."/>
            <person name="Niang G."/>
            <person name="Scheremetjew M."/>
            <person name="Finn R."/>
            <person name="Kale V."/>
            <person name="Holt S."/>
            <person name="Cochrane G."/>
            <person name="Meng A."/>
            <person name="Brown T."/>
            <person name="Cohen L."/>
        </authorList>
    </citation>
    <scope>NUCLEOTIDE SEQUENCE</scope>
    <source>
        <strain evidence="2">CCMP281</strain>
    </source>
</reference>
<dbReference type="InterPro" id="IPR006594">
    <property type="entry name" value="LisH"/>
</dbReference>
<protein>
    <submittedName>
        <fullName evidence="2">Uncharacterized protein</fullName>
    </submittedName>
</protein>
<name>A0A7S3BT40_9EUKA</name>
<organism evidence="2">
    <name type="scientific">Haptolina ericina</name>
    <dbReference type="NCBI Taxonomy" id="156174"/>
    <lineage>
        <taxon>Eukaryota</taxon>
        <taxon>Haptista</taxon>
        <taxon>Haptophyta</taxon>
        <taxon>Prymnesiophyceae</taxon>
        <taxon>Prymnesiales</taxon>
        <taxon>Prymnesiaceae</taxon>
        <taxon>Haptolina</taxon>
    </lineage>
</organism>
<evidence type="ECO:0000313" key="2">
    <source>
        <dbReference type="EMBL" id="CAE0144237.1"/>
    </source>
</evidence>
<dbReference type="EMBL" id="HBHX01063679">
    <property type="protein sequence ID" value="CAE0144237.1"/>
    <property type="molecule type" value="Transcribed_RNA"/>
</dbReference>
<dbReference type="PROSITE" id="PS50896">
    <property type="entry name" value="LISH"/>
    <property type="match status" value="1"/>
</dbReference>
<gene>
    <name evidence="2" type="ORF">HERI1096_LOCUS35230</name>
</gene>
<proteinExistence type="predicted"/>
<accession>A0A7S3BT40</accession>
<dbReference type="AlphaFoldDB" id="A0A7S3BT40"/>
<sequence>MAASCLRLCTSGSIFLLRLRKLLGGTRRCICRTLTIYMCPTLPQLQPTVVQAVRKAVKFGIRLVLPDFLVASVKAGAPVDPEVHRNGLQVGARRIARSADPAALHITILLRRFLLHYGLEETAGAFASDCSLLSRIGSFLRSRGFERARACLLAESCVERGAGQQRHRSSARPAEGRAQAVPEEPSRGACRPLSPPLGDVRGAVRPSARARARRRRRMAVVLDEEPLDVVSAVYDGSGREKDPGKVDPFVAHVERVVTASDAESGATSARRKARKVVRANRCRLIR</sequence>
<feature type="region of interest" description="Disordered" evidence="1">
    <location>
        <begin position="162"/>
        <end position="209"/>
    </location>
</feature>
<evidence type="ECO:0000256" key="1">
    <source>
        <dbReference type="SAM" id="MobiDB-lite"/>
    </source>
</evidence>